<feature type="compositionally biased region" description="Polar residues" evidence="1">
    <location>
        <begin position="248"/>
        <end position="263"/>
    </location>
</feature>
<dbReference type="OrthoDB" id="2333993at2759"/>
<feature type="compositionally biased region" description="Polar residues" evidence="1">
    <location>
        <begin position="120"/>
        <end position="146"/>
    </location>
</feature>
<keyword evidence="3" id="KW-1185">Reference proteome</keyword>
<organism evidence="2 3">
    <name type="scientific">Cronartium quercuum f. sp. fusiforme G11</name>
    <dbReference type="NCBI Taxonomy" id="708437"/>
    <lineage>
        <taxon>Eukaryota</taxon>
        <taxon>Fungi</taxon>
        <taxon>Dikarya</taxon>
        <taxon>Basidiomycota</taxon>
        <taxon>Pucciniomycotina</taxon>
        <taxon>Pucciniomycetes</taxon>
        <taxon>Pucciniales</taxon>
        <taxon>Coleosporiaceae</taxon>
        <taxon>Cronartium</taxon>
    </lineage>
</organism>
<feature type="region of interest" description="Disordered" evidence="1">
    <location>
        <begin position="429"/>
        <end position="448"/>
    </location>
</feature>
<feature type="compositionally biased region" description="Basic and acidic residues" evidence="1">
    <location>
        <begin position="293"/>
        <end position="310"/>
    </location>
</feature>
<evidence type="ECO:0000256" key="1">
    <source>
        <dbReference type="SAM" id="MobiDB-lite"/>
    </source>
</evidence>
<proteinExistence type="predicted"/>
<reference evidence="2" key="1">
    <citation type="submission" date="2013-11" db="EMBL/GenBank/DDBJ databases">
        <title>Genome sequence of the fusiform rust pathogen reveals effectors for host alternation and coevolution with pine.</title>
        <authorList>
            <consortium name="DOE Joint Genome Institute"/>
            <person name="Smith K."/>
            <person name="Pendleton A."/>
            <person name="Kubisiak T."/>
            <person name="Anderson C."/>
            <person name="Salamov A."/>
            <person name="Aerts A."/>
            <person name="Riley R."/>
            <person name="Clum A."/>
            <person name="Lindquist E."/>
            <person name="Ence D."/>
            <person name="Campbell M."/>
            <person name="Kronenberg Z."/>
            <person name="Feau N."/>
            <person name="Dhillon B."/>
            <person name="Hamelin R."/>
            <person name="Burleigh J."/>
            <person name="Smith J."/>
            <person name="Yandell M."/>
            <person name="Nelson C."/>
            <person name="Grigoriev I."/>
            <person name="Davis J."/>
        </authorList>
    </citation>
    <scope>NUCLEOTIDE SEQUENCE</scope>
    <source>
        <strain evidence="2">G11</strain>
    </source>
</reference>
<dbReference type="AlphaFoldDB" id="A0A9P6TFX7"/>
<dbReference type="Proteomes" id="UP000886653">
    <property type="component" value="Unassembled WGS sequence"/>
</dbReference>
<name>A0A9P6TFX7_9BASI</name>
<accession>A0A9P6TFX7</accession>
<feature type="region of interest" description="Disordered" evidence="1">
    <location>
        <begin position="1"/>
        <end position="29"/>
    </location>
</feature>
<dbReference type="EMBL" id="MU167221">
    <property type="protein sequence ID" value="KAG0150190.1"/>
    <property type="molecule type" value="Genomic_DNA"/>
</dbReference>
<feature type="region of interest" description="Disordered" evidence="1">
    <location>
        <begin position="109"/>
        <end position="154"/>
    </location>
</feature>
<protein>
    <submittedName>
        <fullName evidence="2">Uncharacterized protein</fullName>
    </submittedName>
</protein>
<sequence>MERSQSLQAMDPNARDLGKPMARVSSAPYKAGPYSSNVATIEPPGPNNSGPMSQFMSDWSLQFNTPILTGAYNIQSLPQLQLPSSVQQNFQGIGRAVSEGFFPADSLQQAHHPNSIPRHGSQNQPFQSVTATCQHQHQSMYDMSNSDSKDSSLREPYASQMAYSNYGNPPSAWAPSVKLDFSVAGGGSPPQMIRPHENKRPRFSQSISAPVVDVVQLASLPTNTSYLSPTEARDQAFPRSRKLPGSHSPASTSSRLVGNSRSSLPTLTPHTLPLGLTKQTKSEELDVDDGSAGEERSETSDAEAEGRGEVECQDEEEEPPVCSAASSTRCSTSAGIGADAAPVAPVFDFSKLEQQTPARPTGLRATARSAYDSPMNGDTHCEGGLRNDASRQLDPMDLFSSPMVSRSDVDSSVYRGSFAPMSISRSSNLRKHNHSTVSSSGGSVSHWSTLQTPSDLSHYGRSDFGEGIGHSSIPSPGIIGRGFFDSPQHTSLSKSLGLAPSGTGEVDDCLAGFLGPSWDVNQS</sequence>
<gene>
    <name evidence="2" type="ORF">CROQUDRAFT_228866</name>
</gene>
<evidence type="ECO:0000313" key="2">
    <source>
        <dbReference type="EMBL" id="KAG0150190.1"/>
    </source>
</evidence>
<feature type="compositionally biased region" description="Low complexity" evidence="1">
    <location>
        <begin position="435"/>
        <end position="448"/>
    </location>
</feature>
<feature type="compositionally biased region" description="Low complexity" evidence="1">
    <location>
        <begin position="264"/>
        <end position="277"/>
    </location>
</feature>
<comment type="caution">
    <text evidence="2">The sequence shown here is derived from an EMBL/GenBank/DDBJ whole genome shotgun (WGS) entry which is preliminary data.</text>
</comment>
<evidence type="ECO:0000313" key="3">
    <source>
        <dbReference type="Proteomes" id="UP000886653"/>
    </source>
</evidence>
<feature type="region of interest" description="Disordered" evidence="1">
    <location>
        <begin position="224"/>
        <end position="325"/>
    </location>
</feature>